<reference evidence="1 2" key="1">
    <citation type="journal article" date="2012" name="J. Bacteriol.">
        <title>Complete Genome Sequence of Borrelia crocidurae.</title>
        <authorList>
            <person name="Elbir H."/>
            <person name="Gimenez G."/>
            <person name="Robert C."/>
            <person name="Bergstrom S."/>
            <person name="Cutler S."/>
            <person name="Raoult D."/>
            <person name="Drancourt M."/>
        </authorList>
    </citation>
    <scope>NUCLEOTIDE SEQUENCE [LARGE SCALE GENOMIC DNA]</scope>
    <source>
        <strain evidence="1 2">Achema</strain>
        <plasmid evidence="2">unnamed39</plasmid>
    </source>
</reference>
<organism evidence="1 2">
    <name type="scientific">Borrelia crocidurae (strain Achema)</name>
    <dbReference type="NCBI Taxonomy" id="1155096"/>
    <lineage>
        <taxon>Bacteria</taxon>
        <taxon>Pseudomonadati</taxon>
        <taxon>Spirochaetota</taxon>
        <taxon>Spirochaetia</taxon>
        <taxon>Spirochaetales</taxon>
        <taxon>Borreliaceae</taxon>
        <taxon>Borrelia</taxon>
    </lineage>
</organism>
<dbReference type="Proteomes" id="UP000005212">
    <property type="component" value="Plasmid unnamed39"/>
</dbReference>
<accession>I0FFI7</accession>
<dbReference type="PATRIC" id="fig|1155096.3.peg.1468"/>
<proteinExistence type="predicted"/>
<evidence type="ECO:0000313" key="2">
    <source>
        <dbReference type="Proteomes" id="UP000005212"/>
    </source>
</evidence>
<dbReference type="KEGG" id="bcw:Q7M_1417"/>
<geneLocation type="plasmid" evidence="2">
    <name>unnamed39</name>
</geneLocation>
<reference evidence="2" key="2">
    <citation type="submission" date="2012-03" db="EMBL/GenBank/DDBJ databases">
        <title>Complete genome sequence of Borrelia crocidurae.</title>
        <authorList>
            <person name="Elbir H."/>
            <person name="Gimenez G."/>
            <person name="Robert C."/>
            <person name="Raoult D."/>
            <person name="Drancourt M."/>
        </authorList>
    </citation>
    <scope>NUCLEOTIDE SEQUENCE [LARGE SCALE GENOMIC DNA]</scope>
    <source>
        <strain evidence="2">Achema</strain>
        <plasmid evidence="2">unnamed39</plasmid>
    </source>
</reference>
<dbReference type="HOGENOM" id="CLU_2858810_0_0_12"/>
<dbReference type="AlphaFoldDB" id="I0FFI7"/>
<keyword evidence="1" id="KW-0614">Plasmid</keyword>
<sequence length="64" mass="6706">MILYLGAVGSDTQKKVLASEAVLKKVYKAFKGIVKVSEGKGVDKPKESVITLASGIIGVNDAKN</sequence>
<dbReference type="EMBL" id="CP003465">
    <property type="protein sequence ID" value="AFI32243.1"/>
    <property type="molecule type" value="Genomic_DNA"/>
</dbReference>
<name>I0FFI7_BORCA</name>
<dbReference type="RefSeq" id="WP_014696799.1">
    <property type="nucleotide sequence ID" value="NC_017822.1"/>
</dbReference>
<protein>
    <recommendedName>
        <fullName evidence="3">Variable large protein</fullName>
    </recommendedName>
</protein>
<evidence type="ECO:0000313" key="1">
    <source>
        <dbReference type="EMBL" id="AFI32243.1"/>
    </source>
</evidence>
<evidence type="ECO:0008006" key="3">
    <source>
        <dbReference type="Google" id="ProtNLM"/>
    </source>
</evidence>
<gene>
    <name evidence="1" type="ordered locus">Q7M_1417</name>
</gene>